<keyword evidence="2" id="KW-0285">Flavoprotein</keyword>
<dbReference type="InterPro" id="IPR036188">
    <property type="entry name" value="FAD/NAD-bd_sf"/>
</dbReference>
<gene>
    <name evidence="7" type="ORF">A9F13_07g03575</name>
</gene>
<sequence length="498" mass="57208">MPSKKFRSFAEETEVPVAVPGHVKRVAIIGGGASGAITLDSLVQENSFDEIVLFERRDVLGGIWVLDEIPIDTPNDVLQAGETSATIDPPLPNPFRDGPPGEKVRKLRPSQIRFEQTPSYHGMTTNIIEKFMTYSDQTQWKESEFNQYVDRSDVRNYIEKYILRHKDNEKVRLSFKSTVEDVEKIDAAKDSDLPYQFKLTLRKELEDGTDEWFQESFDAIVVAVGHYHVPFIPDVPGLKEVQKKFPNVVQHAKFFTTPDPYKDKTIVVVGSRASGADLTRFAAQVAHTVYQSKRNWNDKIRVPEKKNIHLKPVIKKYEIEDDHLKVVFNDGTEILDPDHIVYATGYQFSYPFLRREYGDITENGVIVSNIYQHTFLINEPLITMVGIPIDAISFRVFEYQAILVTRYLAGKVLLPTRKHQRQWLDERYASKGTTRGFHTIGSVDAVEYMRTLTELGTQKSSELPVGREFPEFTEEQVEEYKKASLKLIEFWDEPRIPV</sequence>
<keyword evidence="4" id="KW-0521">NADP</keyword>
<protein>
    <submittedName>
        <fullName evidence="7">Thiol-specific monooxygenase</fullName>
    </submittedName>
</protein>
<dbReference type="PIRSF" id="PIRSF000332">
    <property type="entry name" value="FMO"/>
    <property type="match status" value="1"/>
</dbReference>
<dbReference type="InterPro" id="IPR000960">
    <property type="entry name" value="Flavin_mOase"/>
</dbReference>
<dbReference type="GO" id="GO:0050661">
    <property type="term" value="F:NADP binding"/>
    <property type="evidence" value="ECO:0007669"/>
    <property type="project" value="InterPro"/>
</dbReference>
<evidence type="ECO:0000256" key="6">
    <source>
        <dbReference type="SAM" id="MobiDB-lite"/>
    </source>
</evidence>
<evidence type="ECO:0000313" key="8">
    <source>
        <dbReference type="Proteomes" id="UP000195602"/>
    </source>
</evidence>
<evidence type="ECO:0000256" key="5">
    <source>
        <dbReference type="ARBA" id="ARBA00023002"/>
    </source>
</evidence>
<dbReference type="EMBL" id="LYUB02000007">
    <property type="protein sequence ID" value="OVF08867.1"/>
    <property type="molecule type" value="Genomic_DNA"/>
</dbReference>
<evidence type="ECO:0000256" key="1">
    <source>
        <dbReference type="ARBA" id="ARBA00009183"/>
    </source>
</evidence>
<accession>A0AA91T2C3</accession>
<dbReference type="InterPro" id="IPR020946">
    <property type="entry name" value="Flavin_mOase-like"/>
</dbReference>
<keyword evidence="7" id="KW-0503">Monooxygenase</keyword>
<comment type="similarity">
    <text evidence="1">Belongs to the FMO family.</text>
</comment>
<dbReference type="InterPro" id="IPR050346">
    <property type="entry name" value="FMO-like"/>
</dbReference>
<proteinExistence type="inferred from homology"/>
<dbReference type="Proteomes" id="UP000195602">
    <property type="component" value="Unassembled WGS sequence"/>
</dbReference>
<dbReference type="KEGG" id="clus:A9F13_07g03575"/>
<keyword evidence="3" id="KW-0274">FAD</keyword>
<organism evidence="7 8">
    <name type="scientific">Clavispora lusitaniae</name>
    <name type="common">Candida lusitaniae</name>
    <dbReference type="NCBI Taxonomy" id="36911"/>
    <lineage>
        <taxon>Eukaryota</taxon>
        <taxon>Fungi</taxon>
        <taxon>Dikarya</taxon>
        <taxon>Ascomycota</taxon>
        <taxon>Saccharomycotina</taxon>
        <taxon>Pichiomycetes</taxon>
        <taxon>Metschnikowiaceae</taxon>
        <taxon>Clavispora</taxon>
    </lineage>
</organism>
<dbReference type="Gene3D" id="3.50.50.60">
    <property type="entry name" value="FAD/NAD(P)-binding domain"/>
    <property type="match status" value="2"/>
</dbReference>
<evidence type="ECO:0000256" key="4">
    <source>
        <dbReference type="ARBA" id="ARBA00022857"/>
    </source>
</evidence>
<name>A0AA91T2C3_CLALS</name>
<dbReference type="PRINTS" id="PR00419">
    <property type="entry name" value="ADXRDTASE"/>
</dbReference>
<dbReference type="SUPFAM" id="SSF51905">
    <property type="entry name" value="FAD/NAD(P)-binding domain"/>
    <property type="match status" value="2"/>
</dbReference>
<evidence type="ECO:0000256" key="3">
    <source>
        <dbReference type="ARBA" id="ARBA00022827"/>
    </source>
</evidence>
<dbReference type="GO" id="GO:0050660">
    <property type="term" value="F:flavin adenine dinucleotide binding"/>
    <property type="evidence" value="ECO:0007669"/>
    <property type="project" value="InterPro"/>
</dbReference>
<dbReference type="AlphaFoldDB" id="A0AA91T2C3"/>
<feature type="region of interest" description="Disordered" evidence="6">
    <location>
        <begin position="83"/>
        <end position="103"/>
    </location>
</feature>
<dbReference type="PANTHER" id="PTHR23023">
    <property type="entry name" value="DIMETHYLANILINE MONOOXYGENASE"/>
    <property type="match status" value="1"/>
</dbReference>
<reference evidence="7 8" key="1">
    <citation type="submission" date="2017-04" db="EMBL/GenBank/DDBJ databases">
        <title>Draft genome of the yeast Clavispora lusitaniae type strain CBS 6936.</title>
        <authorList>
            <person name="Durrens P."/>
            <person name="Klopp C."/>
            <person name="Biteau N."/>
            <person name="Fitton-Ouhabi V."/>
            <person name="Dementhon K."/>
            <person name="Accoceberry I."/>
            <person name="Sherman D.J."/>
            <person name="Noel T."/>
        </authorList>
    </citation>
    <scope>NUCLEOTIDE SEQUENCE [LARGE SCALE GENOMIC DNA]</scope>
    <source>
        <strain evidence="7 8">CBS 6936</strain>
    </source>
</reference>
<dbReference type="Pfam" id="PF00743">
    <property type="entry name" value="FMO-like"/>
    <property type="match status" value="2"/>
</dbReference>
<evidence type="ECO:0000256" key="2">
    <source>
        <dbReference type="ARBA" id="ARBA00022630"/>
    </source>
</evidence>
<keyword evidence="5" id="KW-0560">Oxidoreductase</keyword>
<dbReference type="GO" id="GO:0004499">
    <property type="term" value="F:N,N-dimethylaniline monooxygenase activity"/>
    <property type="evidence" value="ECO:0007669"/>
    <property type="project" value="InterPro"/>
</dbReference>
<evidence type="ECO:0000313" key="7">
    <source>
        <dbReference type="EMBL" id="OVF08867.1"/>
    </source>
</evidence>
<comment type="caution">
    <text evidence="7">The sequence shown here is derived from an EMBL/GenBank/DDBJ whole genome shotgun (WGS) entry which is preliminary data.</text>
</comment>